<protein>
    <submittedName>
        <fullName evidence="2">Uncharacterized protein</fullName>
    </submittedName>
</protein>
<feature type="region of interest" description="Disordered" evidence="1">
    <location>
        <begin position="30"/>
        <end position="109"/>
    </location>
</feature>
<organism evidence="2 3">
    <name type="scientific">Dimargaris cristalligena</name>
    <dbReference type="NCBI Taxonomy" id="215637"/>
    <lineage>
        <taxon>Eukaryota</taxon>
        <taxon>Fungi</taxon>
        <taxon>Fungi incertae sedis</taxon>
        <taxon>Zoopagomycota</taxon>
        <taxon>Kickxellomycotina</taxon>
        <taxon>Dimargaritomycetes</taxon>
        <taxon>Dimargaritales</taxon>
        <taxon>Dimargaritaceae</taxon>
        <taxon>Dimargaris</taxon>
    </lineage>
</organism>
<feature type="compositionally biased region" description="Pro residues" evidence="1">
    <location>
        <begin position="53"/>
        <end position="88"/>
    </location>
</feature>
<evidence type="ECO:0000313" key="2">
    <source>
        <dbReference type="EMBL" id="RKP33803.1"/>
    </source>
</evidence>
<evidence type="ECO:0000313" key="3">
    <source>
        <dbReference type="Proteomes" id="UP000268162"/>
    </source>
</evidence>
<accession>A0A4P9ZL05</accession>
<reference evidence="3" key="1">
    <citation type="journal article" date="2018" name="Nat. Microbiol.">
        <title>Leveraging single-cell genomics to expand the fungal tree of life.</title>
        <authorList>
            <person name="Ahrendt S.R."/>
            <person name="Quandt C.A."/>
            <person name="Ciobanu D."/>
            <person name="Clum A."/>
            <person name="Salamov A."/>
            <person name="Andreopoulos B."/>
            <person name="Cheng J.F."/>
            <person name="Woyke T."/>
            <person name="Pelin A."/>
            <person name="Henrissat B."/>
            <person name="Reynolds N.K."/>
            <person name="Benny G.L."/>
            <person name="Smith M.E."/>
            <person name="James T.Y."/>
            <person name="Grigoriev I.V."/>
        </authorList>
    </citation>
    <scope>NUCLEOTIDE SEQUENCE [LARGE SCALE GENOMIC DNA]</scope>
    <source>
        <strain evidence="3">RSA 468</strain>
    </source>
</reference>
<sequence length="109" mass="11274">MQLPSLFKTLVVAAVVIGAAVLARAAYLPQPESHLHRRAAGLEQSLARRHPVPSNPTPPPSPNPNPPPAPPPSPVPTPNPYPSPPPSPQAKSKSKQAGGGKGSKRDVAK</sequence>
<name>A0A4P9ZL05_9FUNG</name>
<proteinExistence type="predicted"/>
<dbReference type="EMBL" id="ML003550">
    <property type="protein sequence ID" value="RKP33803.1"/>
    <property type="molecule type" value="Genomic_DNA"/>
</dbReference>
<gene>
    <name evidence="2" type="ORF">BJ085DRAFT_27231</name>
</gene>
<dbReference type="Proteomes" id="UP000268162">
    <property type="component" value="Unassembled WGS sequence"/>
</dbReference>
<keyword evidence="3" id="KW-1185">Reference proteome</keyword>
<dbReference type="AlphaFoldDB" id="A0A4P9ZL05"/>
<evidence type="ECO:0000256" key="1">
    <source>
        <dbReference type="SAM" id="MobiDB-lite"/>
    </source>
</evidence>